<accession>A0A0S2IWY7</accession>
<feature type="transmembrane region" description="Helical" evidence="1">
    <location>
        <begin position="119"/>
        <end position="137"/>
    </location>
</feature>
<feature type="transmembrane region" description="Helical" evidence="1">
    <location>
        <begin position="57"/>
        <end position="77"/>
    </location>
</feature>
<evidence type="ECO:0000256" key="1">
    <source>
        <dbReference type="SAM" id="Phobius"/>
    </source>
</evidence>
<keyword evidence="1" id="KW-1133">Transmembrane helix</keyword>
<dbReference type="AlphaFoldDB" id="A0A0S2IWY7"/>
<feature type="transmembrane region" description="Helical" evidence="1">
    <location>
        <begin position="25"/>
        <end position="45"/>
    </location>
</feature>
<dbReference type="PATRIC" id="fig|280505.15.peg.3906"/>
<proteinExistence type="predicted"/>
<sequence>MFLWKIRSWALIDLIIFNMMNTEEFIVFFVWGQLAVIVTFVLYSLFKILIVEKFPSLFPYIFEMLLLIELPLILYLGLMDFDDRQVYNVFFSIPFLEIILTILFIIYFELAERLYKVKLSVFIILTYFFVVFTWFFYPRKGLGF</sequence>
<name>A0A0S2IWY7_LEPBO</name>
<gene>
    <name evidence="2" type="ORF">LBBP_04013</name>
</gene>
<keyword evidence="1" id="KW-0472">Membrane</keyword>
<evidence type="ECO:0000313" key="2">
    <source>
        <dbReference type="EMBL" id="ALO28162.1"/>
    </source>
</evidence>
<evidence type="ECO:0000313" key="3">
    <source>
        <dbReference type="Proteomes" id="UP000058857"/>
    </source>
</evidence>
<keyword evidence="1" id="KW-0812">Transmembrane</keyword>
<reference evidence="2 3" key="1">
    <citation type="journal article" date="2015" name="PLoS Negl. Trop. Dis.">
        <title>Distribution of Plasmids in Distinct Leptospira Pathogenic Species.</title>
        <authorList>
            <person name="Wang Y."/>
            <person name="Zhuang X."/>
            <person name="Zhong Y."/>
            <person name="Zhang C."/>
            <person name="Zhang Y."/>
            <person name="Zeng L."/>
            <person name="Zhu Y."/>
            <person name="He P."/>
            <person name="Dong K."/>
            <person name="Pal U."/>
            <person name="Guo X."/>
            <person name="Qin J."/>
        </authorList>
    </citation>
    <scope>NUCLEOTIDE SEQUENCE [LARGE SCALE GENOMIC DNA]</scope>
    <source>
        <strain evidence="2 3">56604</strain>
    </source>
</reference>
<dbReference type="EMBL" id="CP012029">
    <property type="protein sequence ID" value="ALO28162.1"/>
    <property type="molecule type" value="Genomic_DNA"/>
</dbReference>
<organism evidence="2">
    <name type="scientific">Leptospira borgpetersenii serovar Ballum</name>
    <dbReference type="NCBI Taxonomy" id="280505"/>
    <lineage>
        <taxon>Bacteria</taxon>
        <taxon>Pseudomonadati</taxon>
        <taxon>Spirochaetota</taxon>
        <taxon>Spirochaetia</taxon>
        <taxon>Leptospirales</taxon>
        <taxon>Leptospiraceae</taxon>
        <taxon>Leptospira</taxon>
    </lineage>
</organism>
<dbReference type="Proteomes" id="UP000058857">
    <property type="component" value="Chromosome 1"/>
</dbReference>
<feature type="transmembrane region" description="Helical" evidence="1">
    <location>
        <begin position="89"/>
        <end position="107"/>
    </location>
</feature>
<protein>
    <submittedName>
        <fullName evidence="2">Uncharacterized protein</fullName>
    </submittedName>
</protein>